<dbReference type="InterPro" id="IPR007305">
    <property type="entry name" value="Vesicle_transpt_Got1/SFT2"/>
</dbReference>
<proteinExistence type="inferred from homology"/>
<evidence type="ECO:0000256" key="8">
    <source>
        <dbReference type="RuleBase" id="RU363111"/>
    </source>
</evidence>
<evidence type="ECO:0000256" key="4">
    <source>
        <dbReference type="ARBA" id="ARBA00022927"/>
    </source>
</evidence>
<feature type="transmembrane region" description="Helical" evidence="8">
    <location>
        <begin position="91"/>
        <end position="109"/>
    </location>
</feature>
<dbReference type="OrthoDB" id="73614at2759"/>
<dbReference type="PANTHER" id="PTHR23137">
    <property type="entry name" value="VESICLE TRANSPORT PROTEIN-RELATED"/>
    <property type="match status" value="1"/>
</dbReference>
<keyword evidence="5 8" id="KW-1133">Transmembrane helix</keyword>
<dbReference type="InterPro" id="IPR011691">
    <property type="entry name" value="Vesicle_transpt_SFT2"/>
</dbReference>
<dbReference type="Pfam" id="PF04178">
    <property type="entry name" value="Got1"/>
    <property type="match status" value="1"/>
</dbReference>
<feature type="transmembrane region" description="Helical" evidence="8">
    <location>
        <begin position="54"/>
        <end position="79"/>
    </location>
</feature>
<dbReference type="Proteomes" id="UP000515908">
    <property type="component" value="Chromosome 07"/>
</dbReference>
<accession>A0A7G2CBW9</accession>
<evidence type="ECO:0000256" key="1">
    <source>
        <dbReference type="ARBA" id="ARBA00004141"/>
    </source>
</evidence>
<dbReference type="VEuPathDB" id="TriTrypDB:ADEAN_000398300"/>
<keyword evidence="3 8" id="KW-0812">Transmembrane</keyword>
<organism evidence="9 10">
    <name type="scientific">Angomonas deanei</name>
    <dbReference type="NCBI Taxonomy" id="59799"/>
    <lineage>
        <taxon>Eukaryota</taxon>
        <taxon>Discoba</taxon>
        <taxon>Euglenozoa</taxon>
        <taxon>Kinetoplastea</taxon>
        <taxon>Metakinetoplastina</taxon>
        <taxon>Trypanosomatida</taxon>
        <taxon>Trypanosomatidae</taxon>
        <taxon>Strigomonadinae</taxon>
        <taxon>Angomonas</taxon>
    </lineage>
</organism>
<evidence type="ECO:0000256" key="3">
    <source>
        <dbReference type="ARBA" id="ARBA00022692"/>
    </source>
</evidence>
<evidence type="ECO:0000256" key="7">
    <source>
        <dbReference type="ARBA" id="ARBA00025800"/>
    </source>
</evidence>
<reference evidence="9 10" key="1">
    <citation type="submission" date="2020-08" db="EMBL/GenBank/DDBJ databases">
        <authorList>
            <person name="Newling K."/>
            <person name="Davey J."/>
            <person name="Forrester S."/>
        </authorList>
    </citation>
    <scope>NUCLEOTIDE SEQUENCE [LARGE SCALE GENOMIC DNA]</scope>
    <source>
        <strain evidence="10">Crithidia deanei Carvalho (ATCC PRA-265)</strain>
    </source>
</reference>
<evidence type="ECO:0000256" key="2">
    <source>
        <dbReference type="ARBA" id="ARBA00022448"/>
    </source>
</evidence>
<name>A0A7G2CBW9_9TRYP</name>
<evidence type="ECO:0000313" key="9">
    <source>
        <dbReference type="EMBL" id="CAD2216521.1"/>
    </source>
</evidence>
<keyword evidence="2 8" id="KW-0813">Transport</keyword>
<evidence type="ECO:0000256" key="5">
    <source>
        <dbReference type="ARBA" id="ARBA00022989"/>
    </source>
</evidence>
<feature type="transmembrane region" description="Helical" evidence="8">
    <location>
        <begin position="115"/>
        <end position="133"/>
    </location>
</feature>
<dbReference type="GO" id="GO:0005737">
    <property type="term" value="C:cytoplasm"/>
    <property type="evidence" value="ECO:0007669"/>
    <property type="project" value="UniProtKB-ARBA"/>
</dbReference>
<gene>
    <name evidence="9" type="ORF">ADEAN_000398300</name>
</gene>
<comment type="function">
    <text evidence="8">May be involved in fusion of retrograde transport vesicles derived from an endocytic compartment with the Golgi complex.</text>
</comment>
<protein>
    <recommendedName>
        <fullName evidence="8">Vesicle transport protein</fullName>
    </recommendedName>
</protein>
<sequence length="153" mass="16895">MTSIINIGDISSSENESLCPSLTFKQRLYGAGGCLVLGFIFSILSWVSVFLQDYVFFGVLFTIGNLISISGSLFLCGPVKQIKNMFNEGRWIASAVYIVTMILTILAAVLLKNGIAVIFCCLIQYVAMWWYFLSYIPFARDCVKNAISGALSK</sequence>
<evidence type="ECO:0000313" key="10">
    <source>
        <dbReference type="Proteomes" id="UP000515908"/>
    </source>
</evidence>
<dbReference type="GO" id="GO:0016192">
    <property type="term" value="P:vesicle-mediated transport"/>
    <property type="evidence" value="ECO:0007669"/>
    <property type="project" value="InterPro"/>
</dbReference>
<comment type="similarity">
    <text evidence="7 8">Belongs to the SFT2 family.</text>
</comment>
<feature type="transmembrane region" description="Helical" evidence="8">
    <location>
        <begin position="28"/>
        <end position="48"/>
    </location>
</feature>
<dbReference type="GO" id="GO:0015031">
    <property type="term" value="P:protein transport"/>
    <property type="evidence" value="ECO:0007669"/>
    <property type="project" value="UniProtKB-KW"/>
</dbReference>
<comment type="subcellular location">
    <subcellularLocation>
        <location evidence="1 8">Membrane</location>
        <topology evidence="1 8">Multi-pass membrane protein</topology>
    </subcellularLocation>
</comment>
<keyword evidence="6 8" id="KW-0472">Membrane</keyword>
<dbReference type="PANTHER" id="PTHR23137:SF6">
    <property type="entry name" value="VESICLE TRANSPORT PROTEIN"/>
    <property type="match status" value="1"/>
</dbReference>
<dbReference type="GO" id="GO:0016020">
    <property type="term" value="C:membrane"/>
    <property type="evidence" value="ECO:0007669"/>
    <property type="project" value="UniProtKB-SubCell"/>
</dbReference>
<dbReference type="AlphaFoldDB" id="A0A7G2CBW9"/>
<keyword evidence="10" id="KW-1185">Reference proteome</keyword>
<dbReference type="GO" id="GO:0012505">
    <property type="term" value="C:endomembrane system"/>
    <property type="evidence" value="ECO:0007669"/>
    <property type="project" value="UniProtKB-ARBA"/>
</dbReference>
<evidence type="ECO:0000256" key="6">
    <source>
        <dbReference type="ARBA" id="ARBA00023136"/>
    </source>
</evidence>
<keyword evidence="4 8" id="KW-0653">Protein transport</keyword>
<dbReference type="EMBL" id="LR877151">
    <property type="protein sequence ID" value="CAD2216521.1"/>
    <property type="molecule type" value="Genomic_DNA"/>
</dbReference>